<organism evidence="1 2">
    <name type="scientific">Gimesia aquarii</name>
    <dbReference type="NCBI Taxonomy" id="2527964"/>
    <lineage>
        <taxon>Bacteria</taxon>
        <taxon>Pseudomonadati</taxon>
        <taxon>Planctomycetota</taxon>
        <taxon>Planctomycetia</taxon>
        <taxon>Planctomycetales</taxon>
        <taxon>Planctomycetaceae</taxon>
        <taxon>Gimesia</taxon>
    </lineage>
</organism>
<sequence length="255" mass="28551">MSQQITSDVIHSFKTQLESHPIYESIATLDDLQRFMQHHVYSVWDFMSLIKYLQSIIAPTECPWVPRGDASVRRFINEIILEEESDESTTEGEYSSHFELYMTAMTEVGACTASLTEFIETVKQQGVNAALKLPGVPEPSRQFTSQTFALIEEGQPHKVAAAFALGREHIIPDMFRSILKRTGVSEAEAPVFHFYLNRHIDLDGDFHAPLSLRLLNGLCDGNETKIEEAIAAAQSAVQARLLLWDGVLASIQTPV</sequence>
<dbReference type="EMBL" id="CP037422">
    <property type="protein sequence ID" value="QDU10108.1"/>
    <property type="molecule type" value="Genomic_DNA"/>
</dbReference>
<dbReference type="AlphaFoldDB" id="A0A517WXY3"/>
<dbReference type="InterPro" id="IPR016084">
    <property type="entry name" value="Haem_Oase-like_multi-hlx"/>
</dbReference>
<keyword evidence="2" id="KW-1185">Reference proteome</keyword>
<dbReference type="InterPro" id="IPR024423">
    <property type="entry name" value="DUF3050"/>
</dbReference>
<dbReference type="Pfam" id="PF11251">
    <property type="entry name" value="DUF3050"/>
    <property type="match status" value="1"/>
</dbReference>
<gene>
    <name evidence="1" type="ORF">V202x_35070</name>
</gene>
<proteinExistence type="predicted"/>
<protein>
    <recommendedName>
        <fullName evidence="3">Heme oxygenase</fullName>
    </recommendedName>
</protein>
<reference evidence="1 2" key="1">
    <citation type="submission" date="2019-03" db="EMBL/GenBank/DDBJ databases">
        <title>Deep-cultivation of Planctomycetes and their phenomic and genomic characterization uncovers novel biology.</title>
        <authorList>
            <person name="Wiegand S."/>
            <person name="Jogler M."/>
            <person name="Boedeker C."/>
            <person name="Pinto D."/>
            <person name="Vollmers J."/>
            <person name="Rivas-Marin E."/>
            <person name="Kohn T."/>
            <person name="Peeters S.H."/>
            <person name="Heuer A."/>
            <person name="Rast P."/>
            <person name="Oberbeckmann S."/>
            <person name="Bunk B."/>
            <person name="Jeske O."/>
            <person name="Meyerdierks A."/>
            <person name="Storesund J.E."/>
            <person name="Kallscheuer N."/>
            <person name="Luecker S."/>
            <person name="Lage O.M."/>
            <person name="Pohl T."/>
            <person name="Merkel B.J."/>
            <person name="Hornburger P."/>
            <person name="Mueller R.-W."/>
            <person name="Bruemmer F."/>
            <person name="Labrenz M."/>
            <person name="Spormann A.M."/>
            <person name="Op den Camp H."/>
            <person name="Overmann J."/>
            <person name="Amann R."/>
            <person name="Jetten M.S.M."/>
            <person name="Mascher T."/>
            <person name="Medema M.H."/>
            <person name="Devos D.P."/>
            <person name="Kaster A.-K."/>
            <person name="Ovreas L."/>
            <person name="Rohde M."/>
            <person name="Galperin M.Y."/>
            <person name="Jogler C."/>
        </authorList>
    </citation>
    <scope>NUCLEOTIDE SEQUENCE [LARGE SCALE GENOMIC DNA]</scope>
    <source>
        <strain evidence="1 2">V202</strain>
    </source>
</reference>
<name>A0A517WXY3_9PLAN</name>
<dbReference type="Gene3D" id="1.20.910.10">
    <property type="entry name" value="Heme oxygenase-like"/>
    <property type="match status" value="1"/>
</dbReference>
<evidence type="ECO:0000313" key="1">
    <source>
        <dbReference type="EMBL" id="QDU10108.1"/>
    </source>
</evidence>
<accession>A0A517WXY3</accession>
<evidence type="ECO:0008006" key="3">
    <source>
        <dbReference type="Google" id="ProtNLM"/>
    </source>
</evidence>
<dbReference type="Proteomes" id="UP000318384">
    <property type="component" value="Chromosome"/>
</dbReference>
<dbReference type="RefSeq" id="WP_145177428.1">
    <property type="nucleotide sequence ID" value="NZ_CP037422.1"/>
</dbReference>
<evidence type="ECO:0000313" key="2">
    <source>
        <dbReference type="Proteomes" id="UP000318384"/>
    </source>
</evidence>
<dbReference type="OrthoDB" id="9791270at2"/>
<dbReference type="SUPFAM" id="SSF48613">
    <property type="entry name" value="Heme oxygenase-like"/>
    <property type="match status" value="1"/>
</dbReference>